<dbReference type="AlphaFoldDB" id="A0A0L6W2G8"/>
<keyword evidence="9" id="KW-1185">Reference proteome</keyword>
<dbReference type="InterPro" id="IPR036249">
    <property type="entry name" value="Thioredoxin-like_sf"/>
</dbReference>
<comment type="similarity">
    <text evidence="1">Belongs to the complex I 24 kDa subunit family.</text>
</comment>
<feature type="binding site" evidence="7">
    <location>
        <position position="128"/>
    </location>
    <ligand>
        <name>[2Fe-2S] cluster</name>
        <dbReference type="ChEBI" id="CHEBI:190135"/>
    </ligand>
</feature>
<dbReference type="InterPro" id="IPR002023">
    <property type="entry name" value="NuoE-like"/>
</dbReference>
<dbReference type="PANTHER" id="PTHR43342">
    <property type="entry name" value="NADH-QUINONE OXIDOREDUCTASE, E SUBUNIT"/>
    <property type="match status" value="1"/>
</dbReference>
<name>A0A0L6W2G8_9FIRM</name>
<dbReference type="Proteomes" id="UP000037175">
    <property type="component" value="Unassembled WGS sequence"/>
</dbReference>
<evidence type="ECO:0000313" key="9">
    <source>
        <dbReference type="Proteomes" id="UP000037175"/>
    </source>
</evidence>
<accession>A0A0L6W2G8</accession>
<sequence length="163" mass="17876">MGENCEGQCRQTQFAELDKVIEEYRGTPGALIPVLHKAQEIFGYLPEEVQYRISQGLGLPLADVYGVVTFYSRFTLVPKGKHDIGVCLGTACYVKGAGELVGWLDKELGLKPGGITRDGLFSLETTRCVGACGMAPVVTIGEEVKGRLTVEQFSEIIREYQQK</sequence>
<comment type="caution">
    <text evidence="8">The sequence shown here is derived from an EMBL/GenBank/DDBJ whole genome shotgun (WGS) entry which is preliminary data.</text>
</comment>
<dbReference type="PATRIC" id="fig|281456.6.peg.1914"/>
<dbReference type="InterPro" id="IPR041921">
    <property type="entry name" value="NuoE_N"/>
</dbReference>
<comment type="cofactor">
    <cofactor evidence="7">
        <name>[2Fe-2S] cluster</name>
        <dbReference type="ChEBI" id="CHEBI:190135"/>
    </cofactor>
    <text evidence="7">Binds 1 [2Fe-2S] cluster.</text>
</comment>
<dbReference type="PIRSF" id="PIRSF000216">
    <property type="entry name" value="NADH_DH_24kDa"/>
    <property type="match status" value="1"/>
</dbReference>
<comment type="cofactor">
    <cofactor evidence="6">
        <name>[2Fe-2S] cluster</name>
        <dbReference type="ChEBI" id="CHEBI:190135"/>
    </cofactor>
</comment>
<dbReference type="InterPro" id="IPR042128">
    <property type="entry name" value="NuoE_dom"/>
</dbReference>
<evidence type="ECO:0000313" key="8">
    <source>
        <dbReference type="EMBL" id="KNZ69573.1"/>
    </source>
</evidence>
<protein>
    <submittedName>
        <fullName evidence="8">NADH dehydrogenase (Ubiquinone) 24 kDa subunit</fullName>
    </submittedName>
</protein>
<dbReference type="InterPro" id="IPR028431">
    <property type="entry name" value="NADP_DH_HndA-like"/>
</dbReference>
<keyword evidence="3 7" id="KW-0479">Metal-binding</keyword>
<dbReference type="Gene3D" id="1.10.10.1590">
    <property type="entry name" value="NADH-quinone oxidoreductase subunit E"/>
    <property type="match status" value="1"/>
</dbReference>
<evidence type="ECO:0000256" key="2">
    <source>
        <dbReference type="ARBA" id="ARBA00022714"/>
    </source>
</evidence>
<keyword evidence="4 7" id="KW-0408">Iron</keyword>
<feature type="binding site" evidence="7">
    <location>
        <position position="92"/>
    </location>
    <ligand>
        <name>[2Fe-2S] cluster</name>
        <dbReference type="ChEBI" id="CHEBI:190135"/>
    </ligand>
</feature>
<feature type="binding site" evidence="7">
    <location>
        <position position="132"/>
    </location>
    <ligand>
        <name>[2Fe-2S] cluster</name>
        <dbReference type="ChEBI" id="CHEBI:190135"/>
    </ligand>
</feature>
<dbReference type="RefSeq" id="WP_013121383.1">
    <property type="nucleotide sequence ID" value="NZ_LGTE01000011.1"/>
</dbReference>
<evidence type="ECO:0000256" key="6">
    <source>
        <dbReference type="ARBA" id="ARBA00034078"/>
    </source>
</evidence>
<proteinExistence type="inferred from homology"/>
<dbReference type="GO" id="GO:0016491">
    <property type="term" value="F:oxidoreductase activity"/>
    <property type="evidence" value="ECO:0007669"/>
    <property type="project" value="InterPro"/>
</dbReference>
<dbReference type="EMBL" id="LGTE01000011">
    <property type="protein sequence ID" value="KNZ69573.1"/>
    <property type="molecule type" value="Genomic_DNA"/>
</dbReference>
<dbReference type="GO" id="GO:0051537">
    <property type="term" value="F:2 iron, 2 sulfur cluster binding"/>
    <property type="evidence" value="ECO:0007669"/>
    <property type="project" value="UniProtKB-KW"/>
</dbReference>
<evidence type="ECO:0000256" key="1">
    <source>
        <dbReference type="ARBA" id="ARBA00010643"/>
    </source>
</evidence>
<keyword evidence="2 7" id="KW-0001">2Fe-2S</keyword>
<evidence type="ECO:0000256" key="7">
    <source>
        <dbReference type="PIRSR" id="PIRSR000216-1"/>
    </source>
</evidence>
<feature type="binding site" evidence="7">
    <location>
        <position position="87"/>
    </location>
    <ligand>
        <name>[2Fe-2S] cluster</name>
        <dbReference type="ChEBI" id="CHEBI:190135"/>
    </ligand>
</feature>
<evidence type="ECO:0000256" key="4">
    <source>
        <dbReference type="ARBA" id="ARBA00023004"/>
    </source>
</evidence>
<dbReference type="Gene3D" id="3.40.30.10">
    <property type="entry name" value="Glutaredoxin"/>
    <property type="match status" value="1"/>
</dbReference>
<evidence type="ECO:0000256" key="3">
    <source>
        <dbReference type="ARBA" id="ARBA00022723"/>
    </source>
</evidence>
<reference evidence="9" key="1">
    <citation type="submission" date="2015-07" db="EMBL/GenBank/DDBJ databases">
        <title>Complete Genome of Thermincola ferriacetica strain Z-0001T.</title>
        <authorList>
            <person name="Lusk B."/>
            <person name="Badalamenti J.P."/>
            <person name="Parameswaran P."/>
            <person name="Bond D.R."/>
            <person name="Torres C.I."/>
        </authorList>
    </citation>
    <scope>NUCLEOTIDE SEQUENCE [LARGE SCALE GENOMIC DNA]</scope>
    <source>
        <strain evidence="9">Z-0001</strain>
    </source>
</reference>
<dbReference type="GO" id="GO:0046872">
    <property type="term" value="F:metal ion binding"/>
    <property type="evidence" value="ECO:0007669"/>
    <property type="project" value="UniProtKB-KW"/>
</dbReference>
<keyword evidence="8" id="KW-0830">Ubiquinone</keyword>
<dbReference type="CDD" id="cd03064">
    <property type="entry name" value="TRX_Fd_NuoE"/>
    <property type="match status" value="1"/>
</dbReference>
<dbReference type="PANTHER" id="PTHR43342:SF2">
    <property type="entry name" value="POTENTIAL NAD-REDUCING HYDROGENASE SUBUNIT"/>
    <property type="match status" value="1"/>
</dbReference>
<evidence type="ECO:0000256" key="5">
    <source>
        <dbReference type="ARBA" id="ARBA00023014"/>
    </source>
</evidence>
<dbReference type="FunFam" id="1.10.10.1590:FF:000001">
    <property type="entry name" value="NADH-quinone oxidoreductase subunit E"/>
    <property type="match status" value="1"/>
</dbReference>
<organism evidence="8 9">
    <name type="scientific">Thermincola ferriacetica</name>
    <dbReference type="NCBI Taxonomy" id="281456"/>
    <lineage>
        <taxon>Bacteria</taxon>
        <taxon>Bacillati</taxon>
        <taxon>Bacillota</taxon>
        <taxon>Clostridia</taxon>
        <taxon>Eubacteriales</taxon>
        <taxon>Thermincolaceae</taxon>
        <taxon>Thermincola</taxon>
    </lineage>
</organism>
<dbReference type="Pfam" id="PF01257">
    <property type="entry name" value="2Fe-2S_thioredx"/>
    <property type="match status" value="1"/>
</dbReference>
<gene>
    <name evidence="8" type="ORF">Tfer_1818</name>
</gene>
<keyword evidence="5 7" id="KW-0411">Iron-sulfur</keyword>
<dbReference type="SUPFAM" id="SSF52833">
    <property type="entry name" value="Thioredoxin-like"/>
    <property type="match status" value="1"/>
</dbReference>